<dbReference type="PROSITE" id="PS01196">
    <property type="entry name" value="PEPT_TRNA_HYDROL_2"/>
    <property type="match status" value="1"/>
</dbReference>
<dbReference type="GO" id="GO:0006515">
    <property type="term" value="P:protein quality control for misfolded or incompletely synthesized proteins"/>
    <property type="evidence" value="ECO:0007669"/>
    <property type="project" value="UniProtKB-UniRule"/>
</dbReference>
<dbReference type="AlphaFoldDB" id="A0A6M8BAJ8"/>
<dbReference type="NCBIfam" id="TIGR00447">
    <property type="entry name" value="pth"/>
    <property type="match status" value="1"/>
</dbReference>
<organism evidence="11 12">
    <name type="scientific">Actinomyces marmotae</name>
    <dbReference type="NCBI Taxonomy" id="2737173"/>
    <lineage>
        <taxon>Bacteria</taxon>
        <taxon>Bacillati</taxon>
        <taxon>Actinomycetota</taxon>
        <taxon>Actinomycetes</taxon>
        <taxon>Actinomycetales</taxon>
        <taxon>Actinomycetaceae</taxon>
        <taxon>Actinomyces</taxon>
    </lineage>
</organism>
<keyword evidence="3 8" id="KW-0378">Hydrolase</keyword>
<dbReference type="SUPFAM" id="SSF53178">
    <property type="entry name" value="Peptidyl-tRNA hydrolase-like"/>
    <property type="match status" value="1"/>
</dbReference>
<evidence type="ECO:0000256" key="1">
    <source>
        <dbReference type="ARBA" id="ARBA00013260"/>
    </source>
</evidence>
<feature type="binding site" evidence="8">
    <location>
        <position position="123"/>
    </location>
    <ligand>
        <name>tRNA</name>
        <dbReference type="ChEBI" id="CHEBI:17843"/>
    </ligand>
</feature>
<dbReference type="GO" id="GO:0005737">
    <property type="term" value="C:cytoplasm"/>
    <property type="evidence" value="ECO:0007669"/>
    <property type="project" value="UniProtKB-SubCell"/>
</dbReference>
<dbReference type="FunFam" id="3.40.50.1470:FF:000001">
    <property type="entry name" value="Peptidyl-tRNA hydrolase"/>
    <property type="match status" value="1"/>
</dbReference>
<evidence type="ECO:0000256" key="5">
    <source>
        <dbReference type="ARBA" id="ARBA00038063"/>
    </source>
</evidence>
<evidence type="ECO:0000256" key="3">
    <source>
        <dbReference type="ARBA" id="ARBA00022801"/>
    </source>
</evidence>
<dbReference type="PROSITE" id="PS01195">
    <property type="entry name" value="PEPT_TRNA_HYDROL_1"/>
    <property type="match status" value="1"/>
</dbReference>
<evidence type="ECO:0000256" key="2">
    <source>
        <dbReference type="ARBA" id="ARBA00022555"/>
    </source>
</evidence>
<dbReference type="GO" id="GO:0004045">
    <property type="term" value="F:peptidyl-tRNA hydrolase activity"/>
    <property type="evidence" value="ECO:0007669"/>
    <property type="project" value="UniProtKB-UniRule"/>
</dbReference>
<evidence type="ECO:0000256" key="9">
    <source>
        <dbReference type="RuleBase" id="RU000673"/>
    </source>
</evidence>
<dbReference type="EMBL" id="CP053642">
    <property type="protein sequence ID" value="QKD80293.1"/>
    <property type="molecule type" value="Genomic_DNA"/>
</dbReference>
<reference evidence="11 12" key="1">
    <citation type="submission" date="2020-05" db="EMBL/GenBank/DDBJ databases">
        <title>Actinomyces sp. zg-325.</title>
        <authorList>
            <person name="Yang C."/>
        </authorList>
    </citation>
    <scope>NUCLEOTIDE SEQUENCE [LARGE SCALE GENOMIC DNA]</scope>
    <source>
        <strain evidence="12">zg-325</strain>
    </source>
</reference>
<dbReference type="CDD" id="cd00462">
    <property type="entry name" value="PTH"/>
    <property type="match status" value="1"/>
</dbReference>
<protein>
    <recommendedName>
        <fullName evidence="7 8">Peptidyl-tRNA hydrolase</fullName>
        <shortName evidence="8">Pth</shortName>
        <ecNumber evidence="1 8">3.1.1.29</ecNumber>
    </recommendedName>
</protein>
<comment type="function">
    <text evidence="8">Catalyzes the release of premature peptidyl moieties from peptidyl-tRNA molecules trapped in stalled 50S ribosomal subunits, and thus maintains levels of free tRNAs and 50S ribosomes.</text>
</comment>
<feature type="binding site" evidence="8">
    <location>
        <position position="17"/>
    </location>
    <ligand>
        <name>tRNA</name>
        <dbReference type="ChEBI" id="CHEBI:17843"/>
    </ligand>
</feature>
<sequence length="198" mass="21340">MSDPWLIVGLGNPEARYAHNRHNIGHMVIDVLAGRTGSRLSRHKARARVAEARLGLLPGGAPGPRVILARPEAFMNVSGGPVKALARFYGVDPAARLLVIHDELDISPHEMRLKRGGGEGGHNGLRSISQALGTRDYARLRVGIGRPPGRQDPADFVLSDFPARERSDWAVTCEEAADAVESLVILGFDAAQLRLHSA</sequence>
<dbReference type="KEGG" id="amam:HPC72_08780"/>
<proteinExistence type="inferred from homology"/>
<evidence type="ECO:0000256" key="7">
    <source>
        <dbReference type="ARBA" id="ARBA00050038"/>
    </source>
</evidence>
<comment type="subunit">
    <text evidence="8">Monomer.</text>
</comment>
<dbReference type="InterPro" id="IPR018171">
    <property type="entry name" value="Pept_tRNA_hydro_CS"/>
</dbReference>
<gene>
    <name evidence="8" type="primary">pth</name>
    <name evidence="11" type="ORF">HPC72_08780</name>
</gene>
<evidence type="ECO:0000256" key="6">
    <source>
        <dbReference type="ARBA" id="ARBA00048707"/>
    </source>
</evidence>
<comment type="subcellular location">
    <subcellularLocation>
        <location evidence="8">Cytoplasm</location>
    </subcellularLocation>
</comment>
<dbReference type="InterPro" id="IPR036416">
    <property type="entry name" value="Pept_tRNA_hydro_sf"/>
</dbReference>
<dbReference type="Pfam" id="PF01195">
    <property type="entry name" value="Pept_tRNA_hydro"/>
    <property type="match status" value="1"/>
</dbReference>
<evidence type="ECO:0000313" key="12">
    <source>
        <dbReference type="Proteomes" id="UP000504752"/>
    </source>
</evidence>
<keyword evidence="12" id="KW-1185">Reference proteome</keyword>
<dbReference type="EC" id="3.1.1.29" evidence="1 8"/>
<evidence type="ECO:0000313" key="11">
    <source>
        <dbReference type="EMBL" id="QKD80293.1"/>
    </source>
</evidence>
<evidence type="ECO:0000256" key="8">
    <source>
        <dbReference type="HAMAP-Rule" id="MF_00083"/>
    </source>
</evidence>
<name>A0A6M8BAJ8_9ACTO</name>
<dbReference type="RefSeq" id="WP_159524420.1">
    <property type="nucleotide sequence ID" value="NZ_CP053642.1"/>
</dbReference>
<keyword evidence="4 8" id="KW-0694">RNA-binding</keyword>
<dbReference type="HAMAP" id="MF_00083">
    <property type="entry name" value="Pept_tRNA_hydro_bact"/>
    <property type="match status" value="1"/>
</dbReference>
<feature type="site" description="Discriminates between blocked and unblocked aminoacyl-tRNA" evidence="8">
    <location>
        <position position="12"/>
    </location>
</feature>
<evidence type="ECO:0000256" key="4">
    <source>
        <dbReference type="ARBA" id="ARBA00022884"/>
    </source>
</evidence>
<dbReference type="Gene3D" id="3.40.50.1470">
    <property type="entry name" value="Peptidyl-tRNA hydrolase"/>
    <property type="match status" value="1"/>
</dbReference>
<feature type="binding site" evidence="8">
    <location>
        <position position="74"/>
    </location>
    <ligand>
        <name>tRNA</name>
        <dbReference type="ChEBI" id="CHEBI:17843"/>
    </ligand>
</feature>
<feature type="site" description="Stabilizes the basic form of H active site to accept a proton" evidence="8">
    <location>
        <position position="102"/>
    </location>
</feature>
<feature type="active site" description="Proton acceptor" evidence="8">
    <location>
        <position position="22"/>
    </location>
</feature>
<feature type="binding site" evidence="8">
    <location>
        <position position="76"/>
    </location>
    <ligand>
        <name>tRNA</name>
        <dbReference type="ChEBI" id="CHEBI:17843"/>
    </ligand>
</feature>
<comment type="catalytic activity">
    <reaction evidence="6 8 9">
        <text>an N-acyl-L-alpha-aminoacyl-tRNA + H2O = an N-acyl-L-amino acid + a tRNA + H(+)</text>
        <dbReference type="Rhea" id="RHEA:54448"/>
        <dbReference type="Rhea" id="RHEA-COMP:10123"/>
        <dbReference type="Rhea" id="RHEA-COMP:13883"/>
        <dbReference type="ChEBI" id="CHEBI:15377"/>
        <dbReference type="ChEBI" id="CHEBI:15378"/>
        <dbReference type="ChEBI" id="CHEBI:59874"/>
        <dbReference type="ChEBI" id="CHEBI:78442"/>
        <dbReference type="ChEBI" id="CHEBI:138191"/>
        <dbReference type="EC" id="3.1.1.29"/>
    </reaction>
</comment>
<dbReference type="InterPro" id="IPR001328">
    <property type="entry name" value="Pept_tRNA_hydro"/>
</dbReference>
<evidence type="ECO:0000256" key="10">
    <source>
        <dbReference type="RuleBase" id="RU004320"/>
    </source>
</evidence>
<keyword evidence="2 8" id="KW-0820">tRNA-binding</keyword>
<keyword evidence="8" id="KW-0963">Cytoplasm</keyword>
<accession>A0A6M8BAJ8</accession>
<dbReference type="Proteomes" id="UP000504752">
    <property type="component" value="Chromosome"/>
</dbReference>
<dbReference type="PANTHER" id="PTHR17224:SF1">
    <property type="entry name" value="PEPTIDYL-TRNA HYDROLASE"/>
    <property type="match status" value="1"/>
</dbReference>
<comment type="function">
    <text evidence="8">Hydrolyzes ribosome-free peptidyl-tRNAs (with 1 or more amino acids incorporated), which drop off the ribosome during protein synthesis, or as a result of ribosome stalling.</text>
</comment>
<comment type="similarity">
    <text evidence="5 8 10">Belongs to the PTH family.</text>
</comment>
<dbReference type="PANTHER" id="PTHR17224">
    <property type="entry name" value="PEPTIDYL-TRNA HYDROLASE"/>
    <property type="match status" value="1"/>
</dbReference>
<dbReference type="GO" id="GO:0072344">
    <property type="term" value="P:rescue of stalled ribosome"/>
    <property type="evidence" value="ECO:0007669"/>
    <property type="project" value="UniProtKB-UniRule"/>
</dbReference>
<dbReference type="GO" id="GO:0000049">
    <property type="term" value="F:tRNA binding"/>
    <property type="evidence" value="ECO:0007669"/>
    <property type="project" value="UniProtKB-UniRule"/>
</dbReference>